<dbReference type="InterPro" id="IPR050796">
    <property type="entry name" value="SCF_F-box_component"/>
</dbReference>
<dbReference type="InterPro" id="IPR036047">
    <property type="entry name" value="F-box-like_dom_sf"/>
</dbReference>
<accession>D5A8M6</accession>
<keyword evidence="1" id="KW-0677">Repeat</keyword>
<dbReference type="SMART" id="SM00256">
    <property type="entry name" value="FBOX"/>
    <property type="match status" value="1"/>
</dbReference>
<dbReference type="PANTHER" id="PTHR31672">
    <property type="entry name" value="BNACNNG10540D PROTEIN"/>
    <property type="match status" value="1"/>
</dbReference>
<dbReference type="FunFam" id="1.20.1280.50:FF:000008">
    <property type="entry name" value="F-box only protein 6"/>
    <property type="match status" value="1"/>
</dbReference>
<name>D5A8M6_PICSI</name>
<organism evidence="3">
    <name type="scientific">Picea sitchensis</name>
    <name type="common">Sitka spruce</name>
    <name type="synonym">Pinus sitchensis</name>
    <dbReference type="NCBI Taxonomy" id="3332"/>
    <lineage>
        <taxon>Eukaryota</taxon>
        <taxon>Viridiplantae</taxon>
        <taxon>Streptophyta</taxon>
        <taxon>Embryophyta</taxon>
        <taxon>Tracheophyta</taxon>
        <taxon>Spermatophyta</taxon>
        <taxon>Pinopsida</taxon>
        <taxon>Pinidae</taxon>
        <taxon>Conifers I</taxon>
        <taxon>Pinales</taxon>
        <taxon>Pinaceae</taxon>
        <taxon>Picea</taxon>
    </lineage>
</organism>
<dbReference type="CDD" id="cd22157">
    <property type="entry name" value="F-box_AtFBW1-like"/>
    <property type="match status" value="1"/>
</dbReference>
<evidence type="ECO:0000313" key="3">
    <source>
        <dbReference type="EMBL" id="ADE75895.1"/>
    </source>
</evidence>
<dbReference type="InterPro" id="IPR001810">
    <property type="entry name" value="F-box_dom"/>
</dbReference>
<dbReference type="InterPro" id="IPR011043">
    <property type="entry name" value="Gal_Oxase/kelch_b-propeller"/>
</dbReference>
<dbReference type="Pfam" id="PF03478">
    <property type="entry name" value="Beta-prop_KIB1-4"/>
    <property type="match status" value="1"/>
</dbReference>
<protein>
    <recommendedName>
        <fullName evidence="2">F-box domain-containing protein</fullName>
    </recommendedName>
</protein>
<dbReference type="Gene3D" id="1.20.1280.50">
    <property type="match status" value="1"/>
</dbReference>
<dbReference type="InterPro" id="IPR005174">
    <property type="entry name" value="KIB1-4_b-propeller"/>
</dbReference>
<dbReference type="SUPFAM" id="SSF50965">
    <property type="entry name" value="Galactose oxidase, central domain"/>
    <property type="match status" value="1"/>
</dbReference>
<proteinExistence type="evidence at transcript level"/>
<evidence type="ECO:0000259" key="2">
    <source>
        <dbReference type="SMART" id="SM00256"/>
    </source>
</evidence>
<dbReference type="OMA" id="EWARCGG"/>
<dbReference type="AlphaFoldDB" id="D5A8M6"/>
<dbReference type="EMBL" id="BT122522">
    <property type="protein sequence ID" value="ADE75895.1"/>
    <property type="molecule type" value="mRNA"/>
</dbReference>
<dbReference type="SUPFAM" id="SSF81383">
    <property type="entry name" value="F-box domain"/>
    <property type="match status" value="1"/>
</dbReference>
<dbReference type="Pfam" id="PF00646">
    <property type="entry name" value="F-box"/>
    <property type="match status" value="1"/>
</dbReference>
<feature type="domain" description="F-box" evidence="2">
    <location>
        <begin position="65"/>
        <end position="105"/>
    </location>
</feature>
<reference evidence="3" key="1">
    <citation type="submission" date="2010-04" db="EMBL/GenBank/DDBJ databases">
        <authorList>
            <person name="Reid K.E."/>
            <person name="Liao N."/>
            <person name="Chan S."/>
            <person name="Docking R."/>
            <person name="Taylor G."/>
            <person name="Moore R."/>
            <person name="Mayo M."/>
            <person name="Munro S."/>
            <person name="King J."/>
            <person name="Yanchuk A."/>
            <person name="Holt R."/>
            <person name="Jones S."/>
            <person name="Marra M."/>
            <person name="Ritland C.E."/>
            <person name="Ritland K."/>
            <person name="Bohlmann J."/>
        </authorList>
    </citation>
    <scope>NUCLEOTIDE SEQUENCE</scope>
    <source>
        <tissue evidence="3">Buds collected with no treatment. Collection October 2007</tissue>
    </source>
</reference>
<sequence>MCNIMPGTSSNCGIAMENQQVPVVKKRSIMGTLDENNLKQKRRKINASISCEDPMIIDKISCGELHEDLLARVLARLPVSSFFRFRSVCKGWNSMMYSPSFLNACSEVPSRCPWFYMVDSKFDQGIVYDTEVNKWHHINLPSCLSKNVKCKPVASAGALICFESSLGNFIVCNPLTGQCCKLPHLKITQTIHAITMVAFKKSYKIILIYGDLPTFVMKVYDSSKQYWSQPSISCNIKEIRYGKCYLKQNVASDDGIVYFLNKGGNVVASDVRRSPSKEYSSILTSGHGGEEIVYFLNRGGKVVACNTHKGLWYEFPPLLPSPLEYSLDIVNCGGRMFVVVLLEFLESATVRIWEYNETVFNWVQVLAMPPSMSQQYYGKKADINCIGYDNLIMICISSGQFNSQVLCNILEKSWLELPPCYLSGSHKVDKFVSAFPFEPKLEASV</sequence>
<dbReference type="PANTHER" id="PTHR31672:SF7">
    <property type="entry name" value="F-BOX DOMAIN-CONTAINING PROTEIN"/>
    <property type="match status" value="1"/>
</dbReference>
<evidence type="ECO:0000256" key="1">
    <source>
        <dbReference type="ARBA" id="ARBA00022737"/>
    </source>
</evidence>